<dbReference type="Proteomes" id="UP000277326">
    <property type="component" value="Unassembled WGS sequence"/>
</dbReference>
<dbReference type="SUPFAM" id="SSF50249">
    <property type="entry name" value="Nucleic acid-binding proteins"/>
    <property type="match status" value="1"/>
</dbReference>
<dbReference type="PANTHER" id="PTHR34075:SF5">
    <property type="entry name" value="BLR3430 PROTEIN"/>
    <property type="match status" value="1"/>
</dbReference>
<dbReference type="PANTHER" id="PTHR34075">
    <property type="entry name" value="BLR3430 PROTEIN"/>
    <property type="match status" value="1"/>
</dbReference>
<dbReference type="Pfam" id="PF01796">
    <property type="entry name" value="OB_ChsH2_C"/>
    <property type="match status" value="1"/>
</dbReference>
<proteinExistence type="predicted"/>
<evidence type="ECO:0000313" key="2">
    <source>
        <dbReference type="EMBL" id="RMB08357.1"/>
    </source>
</evidence>
<dbReference type="InterPro" id="IPR002878">
    <property type="entry name" value="ChsH2_C"/>
</dbReference>
<name>A0A3M0CHW2_9EURY</name>
<dbReference type="InterPro" id="IPR012340">
    <property type="entry name" value="NA-bd_OB-fold"/>
</dbReference>
<evidence type="ECO:0000313" key="3">
    <source>
        <dbReference type="Proteomes" id="UP000277326"/>
    </source>
</evidence>
<evidence type="ECO:0000259" key="1">
    <source>
        <dbReference type="Pfam" id="PF01796"/>
    </source>
</evidence>
<reference evidence="2 3" key="1">
    <citation type="journal article" date="2015" name="Stand. Genomic Sci.">
        <title>Genomic Encyclopedia of Bacterial and Archaeal Type Strains, Phase III: the genomes of soil and plant-associated and newly described type strains.</title>
        <authorList>
            <person name="Whitman W.B."/>
            <person name="Woyke T."/>
            <person name="Klenk H.P."/>
            <person name="Zhou Y."/>
            <person name="Lilburn T.G."/>
            <person name="Beck B.J."/>
            <person name="De Vos P."/>
            <person name="Vandamme P."/>
            <person name="Eisen J.A."/>
            <person name="Garrity G."/>
            <person name="Hugenholtz P."/>
            <person name="Kyrpides N.C."/>
        </authorList>
    </citation>
    <scope>NUCLEOTIDE SEQUENCE [LARGE SCALE GENOMIC DNA]</scope>
    <source>
        <strain evidence="2 3">CGMCC 1.10124</strain>
    </source>
</reference>
<accession>A0A3M0CHW2</accession>
<protein>
    <recommendedName>
        <fullName evidence="1">ChsH2 C-terminal OB-fold domain-containing protein</fullName>
    </recommendedName>
</protein>
<dbReference type="AlphaFoldDB" id="A0A3M0CHW2"/>
<comment type="caution">
    <text evidence="2">The sequence shown here is derived from an EMBL/GenBank/DDBJ whole genome shotgun (WGS) entry which is preliminary data.</text>
</comment>
<gene>
    <name evidence="2" type="ORF">ATH50_3574</name>
</gene>
<dbReference type="InterPro" id="IPR052513">
    <property type="entry name" value="Thioester_dehydratase-like"/>
</dbReference>
<feature type="domain" description="ChsH2 C-terminal OB-fold" evidence="1">
    <location>
        <begin position="50"/>
        <end position="111"/>
    </location>
</feature>
<sequence length="128" mass="14021">MTVPAWFDDFTAAIDAHEQECLVCEACGDRTLPPRQFCPACAATELTPEPLPDRGEILSYTEISVTIPKFRGETPYTVVLVELAEGVQLTGQLREATADEIELGDEVRLDTEPRDDGLALITFHPAST</sequence>
<organism evidence="2 3">
    <name type="scientific">Haloplanus aerogenes</name>
    <dbReference type="NCBI Taxonomy" id="660522"/>
    <lineage>
        <taxon>Archaea</taxon>
        <taxon>Methanobacteriati</taxon>
        <taxon>Methanobacteriota</taxon>
        <taxon>Stenosarchaea group</taxon>
        <taxon>Halobacteria</taxon>
        <taxon>Halobacteriales</taxon>
        <taxon>Haloferacaceae</taxon>
        <taxon>Haloplanus</taxon>
    </lineage>
</organism>
<dbReference type="EMBL" id="REFS01000010">
    <property type="protein sequence ID" value="RMB08357.1"/>
    <property type="molecule type" value="Genomic_DNA"/>
</dbReference>